<evidence type="ECO:0000256" key="2">
    <source>
        <dbReference type="ARBA" id="ARBA00004725"/>
    </source>
</evidence>
<dbReference type="GO" id="GO:0005737">
    <property type="term" value="C:cytoplasm"/>
    <property type="evidence" value="ECO:0007669"/>
    <property type="project" value="UniProtKB-SubCell"/>
</dbReference>
<keyword evidence="6 9" id="KW-0288">FMN</keyword>
<sequence length="335" mass="34530">MADLSVDLAPNNPRELRLANPVIAASGCFGYGLEYAGVIDVQRLGAFVSKGITPQPRAGNAMPRITETPAGMLNAIGLQNPGLRGFVRKYPKLWETWRVPAIVNISAESVSEFAAMARVLDEQPGVAGIEVNVSCPNVAAGGFCFGWDAGMSADVTRAVRAATTLPVIVKLSPGATDIAEIALAVEEAGADAVSLINTLVGMAIDTRLRRPVLANGTGGLSGPAVKPVAVRMVYQVASVVRVPVIGLGGIVSLDDALEFFMAGASAIQVGTAIFAQPSRVVRLIDELDAWLESEGCASLAEVVGAALPTRPAGPGTATAAEPPSEFDFAAALATR</sequence>
<evidence type="ECO:0000256" key="1">
    <source>
        <dbReference type="ARBA" id="ARBA00004496"/>
    </source>
</evidence>
<feature type="binding site" evidence="9">
    <location>
        <position position="26"/>
    </location>
    <ligand>
        <name>FMN</name>
        <dbReference type="ChEBI" id="CHEBI:58210"/>
    </ligand>
</feature>
<dbReference type="GO" id="GO:0004152">
    <property type="term" value="F:dihydroorotate dehydrogenase activity"/>
    <property type="evidence" value="ECO:0007669"/>
    <property type="project" value="UniProtKB-UniRule"/>
</dbReference>
<dbReference type="PANTHER" id="PTHR48109">
    <property type="entry name" value="DIHYDROOROTATE DEHYDROGENASE (QUINONE), MITOCHONDRIAL-RELATED"/>
    <property type="match status" value="1"/>
</dbReference>
<keyword evidence="8 9" id="KW-0560">Oxidoreductase</keyword>
<dbReference type="InterPro" id="IPR024920">
    <property type="entry name" value="Dihydroorotate_DH_1"/>
</dbReference>
<dbReference type="PANTHER" id="PTHR48109:SF1">
    <property type="entry name" value="DIHYDROOROTATE DEHYDROGENASE (FUMARATE)"/>
    <property type="match status" value="1"/>
</dbReference>
<dbReference type="InterPro" id="IPR033888">
    <property type="entry name" value="DHOD_1B"/>
</dbReference>
<protein>
    <recommendedName>
        <fullName evidence="9">Dihydroorotate dehydrogenase</fullName>
        <shortName evidence="9">DHOD</shortName>
        <shortName evidence="9">DHODase</shortName>
        <shortName evidence="9">DHOdehase</shortName>
        <ecNumber evidence="9">1.3.-.-</ecNumber>
    </recommendedName>
</protein>
<keyword evidence="5 9" id="KW-0285">Flavoprotein</keyword>
<dbReference type="FunFam" id="3.20.20.70:FF:000027">
    <property type="entry name" value="Dihydropyrimidine dehydrogenase [NADP(+)]"/>
    <property type="match status" value="1"/>
</dbReference>
<comment type="function">
    <text evidence="9">Catalyzes the conversion of dihydroorotate to orotate.</text>
</comment>
<feature type="binding site" evidence="9">
    <location>
        <begin position="50"/>
        <end position="51"/>
    </location>
    <ligand>
        <name>FMN</name>
        <dbReference type="ChEBI" id="CHEBI:58210"/>
    </ligand>
</feature>
<feature type="binding site" evidence="9">
    <location>
        <begin position="248"/>
        <end position="249"/>
    </location>
    <ligand>
        <name>FMN</name>
        <dbReference type="ChEBI" id="CHEBI:58210"/>
    </ligand>
</feature>
<feature type="binding site" evidence="9">
    <location>
        <position position="104"/>
    </location>
    <ligand>
        <name>FMN</name>
        <dbReference type="ChEBI" id="CHEBI:58210"/>
    </ligand>
</feature>
<feature type="binding site" evidence="9">
    <location>
        <position position="170"/>
    </location>
    <ligand>
        <name>FMN</name>
        <dbReference type="ChEBI" id="CHEBI:58210"/>
    </ligand>
</feature>
<dbReference type="AlphaFoldDB" id="A0A6J4VJP7"/>
<dbReference type="PIRSF" id="PIRSF000164">
    <property type="entry name" value="DHO_oxidase"/>
    <property type="match status" value="1"/>
</dbReference>
<feature type="active site" description="Nucleophile" evidence="9">
    <location>
        <position position="135"/>
    </location>
</feature>
<dbReference type="NCBIfam" id="TIGR01037">
    <property type="entry name" value="pyrD_sub1_fam"/>
    <property type="match status" value="1"/>
</dbReference>
<dbReference type="SUPFAM" id="SSF51395">
    <property type="entry name" value="FMN-linked oxidoreductases"/>
    <property type="match status" value="1"/>
</dbReference>
<evidence type="ECO:0000256" key="5">
    <source>
        <dbReference type="ARBA" id="ARBA00022630"/>
    </source>
</evidence>
<feature type="binding site" evidence="9">
    <location>
        <position position="132"/>
    </location>
    <ligand>
        <name>substrate</name>
    </ligand>
</feature>
<accession>A0A6J4VJP7</accession>
<feature type="binding site" evidence="9">
    <location>
        <position position="50"/>
    </location>
    <ligand>
        <name>substrate</name>
    </ligand>
</feature>
<evidence type="ECO:0000259" key="10">
    <source>
        <dbReference type="Pfam" id="PF01180"/>
    </source>
</evidence>
<dbReference type="Pfam" id="PF01180">
    <property type="entry name" value="DHO_dh"/>
    <property type="match status" value="1"/>
</dbReference>
<feature type="binding site" evidence="9">
    <location>
        <begin position="197"/>
        <end position="198"/>
    </location>
    <ligand>
        <name>substrate</name>
    </ligand>
</feature>
<feature type="binding site" evidence="9">
    <location>
        <position position="222"/>
    </location>
    <ligand>
        <name>FMN</name>
        <dbReference type="ChEBI" id="CHEBI:58210"/>
    </ligand>
</feature>
<dbReference type="GO" id="GO:0044205">
    <property type="term" value="P:'de novo' UMP biosynthetic process"/>
    <property type="evidence" value="ECO:0007669"/>
    <property type="project" value="UniProtKB-UniRule"/>
</dbReference>
<dbReference type="InterPro" id="IPR012135">
    <property type="entry name" value="Dihydroorotate_DH_1_2"/>
</dbReference>
<dbReference type="InterPro" id="IPR049622">
    <property type="entry name" value="Dihydroorotate_DH_I"/>
</dbReference>
<feature type="binding site" evidence="9">
    <location>
        <position position="132"/>
    </location>
    <ligand>
        <name>FMN</name>
        <dbReference type="ChEBI" id="CHEBI:58210"/>
    </ligand>
</feature>
<feature type="binding site" evidence="9">
    <location>
        <position position="196"/>
    </location>
    <ligand>
        <name>FMN</name>
        <dbReference type="ChEBI" id="CHEBI:58210"/>
    </ligand>
</feature>
<evidence type="ECO:0000256" key="4">
    <source>
        <dbReference type="ARBA" id="ARBA00022490"/>
    </source>
</evidence>
<name>A0A6J4VJP7_9BACT</name>
<dbReference type="InterPro" id="IPR013785">
    <property type="entry name" value="Aldolase_TIM"/>
</dbReference>
<dbReference type="GO" id="GO:0006207">
    <property type="term" value="P:'de novo' pyrimidine nucleobase biosynthetic process"/>
    <property type="evidence" value="ECO:0007669"/>
    <property type="project" value="InterPro"/>
</dbReference>
<comment type="subcellular location">
    <subcellularLocation>
        <location evidence="1 9">Cytoplasm</location>
    </subcellularLocation>
</comment>
<dbReference type="EMBL" id="CADCWG010000330">
    <property type="protein sequence ID" value="CAA9580329.1"/>
    <property type="molecule type" value="Genomic_DNA"/>
</dbReference>
<feature type="domain" description="Dihydroorotate dehydrogenase catalytic" evidence="10">
    <location>
        <begin position="15"/>
        <end position="290"/>
    </location>
</feature>
<dbReference type="CDD" id="cd04740">
    <property type="entry name" value="DHOD_1B_like"/>
    <property type="match status" value="1"/>
</dbReference>
<gene>
    <name evidence="9" type="primary">pyrD</name>
    <name evidence="11" type="ORF">AVDCRST_MAG49-4686</name>
</gene>
<proteinExistence type="inferred from homology"/>
<comment type="similarity">
    <text evidence="3 9">Belongs to the dihydroorotate dehydrogenase family. Type 1 subfamily.</text>
</comment>
<dbReference type="InterPro" id="IPR050074">
    <property type="entry name" value="DHO_dehydrogenase"/>
</dbReference>
<evidence type="ECO:0000256" key="9">
    <source>
        <dbReference type="HAMAP-Rule" id="MF_00224"/>
    </source>
</evidence>
<comment type="cofactor">
    <cofactor evidence="9">
        <name>FMN</name>
        <dbReference type="ChEBI" id="CHEBI:58210"/>
    </cofactor>
    <text evidence="9">Binds 1 FMN per subunit.</text>
</comment>
<evidence type="ECO:0000313" key="11">
    <source>
        <dbReference type="EMBL" id="CAA9580329.1"/>
    </source>
</evidence>
<evidence type="ECO:0000256" key="7">
    <source>
        <dbReference type="ARBA" id="ARBA00022975"/>
    </source>
</evidence>
<evidence type="ECO:0000256" key="6">
    <source>
        <dbReference type="ARBA" id="ARBA00022643"/>
    </source>
</evidence>
<dbReference type="PROSITE" id="PS00911">
    <property type="entry name" value="DHODEHASE_1"/>
    <property type="match status" value="1"/>
</dbReference>
<evidence type="ECO:0000256" key="8">
    <source>
        <dbReference type="ARBA" id="ARBA00023002"/>
    </source>
</evidence>
<dbReference type="InterPro" id="IPR005720">
    <property type="entry name" value="Dihydroorotate_DH_cat"/>
</dbReference>
<dbReference type="InterPro" id="IPR001295">
    <property type="entry name" value="Dihydroorotate_DH_CS"/>
</dbReference>
<dbReference type="UniPathway" id="UPA00070"/>
<dbReference type="PROSITE" id="PS00912">
    <property type="entry name" value="DHODEHASE_2"/>
    <property type="match status" value="1"/>
</dbReference>
<dbReference type="Gene3D" id="3.20.20.70">
    <property type="entry name" value="Aldolase class I"/>
    <property type="match status" value="1"/>
</dbReference>
<feature type="binding site" evidence="9">
    <location>
        <begin position="74"/>
        <end position="78"/>
    </location>
    <ligand>
        <name>substrate</name>
    </ligand>
</feature>
<comment type="catalytic activity">
    <reaction evidence="9">
        <text>(S)-dihydroorotate + A = orotate + AH2</text>
        <dbReference type="Rhea" id="RHEA:18073"/>
        <dbReference type="ChEBI" id="CHEBI:13193"/>
        <dbReference type="ChEBI" id="CHEBI:17499"/>
        <dbReference type="ChEBI" id="CHEBI:30839"/>
        <dbReference type="ChEBI" id="CHEBI:30864"/>
    </reaction>
</comment>
<dbReference type="HAMAP" id="MF_00224">
    <property type="entry name" value="DHO_dh_type1"/>
    <property type="match status" value="1"/>
</dbReference>
<dbReference type="NCBIfam" id="NF005574">
    <property type="entry name" value="PRK07259.1"/>
    <property type="match status" value="1"/>
</dbReference>
<keyword evidence="4 9" id="KW-0963">Cytoplasm</keyword>
<keyword evidence="7 9" id="KW-0665">Pyrimidine biosynthesis</keyword>
<comment type="pathway">
    <text evidence="2 9">Pyrimidine metabolism; UMP biosynthesis via de novo pathway.</text>
</comment>
<reference evidence="11" key="1">
    <citation type="submission" date="2020-02" db="EMBL/GenBank/DDBJ databases">
        <authorList>
            <person name="Meier V. D."/>
        </authorList>
    </citation>
    <scope>NUCLEOTIDE SEQUENCE</scope>
    <source>
        <strain evidence="11">AVDCRST_MAG49</strain>
    </source>
</reference>
<evidence type="ECO:0000256" key="3">
    <source>
        <dbReference type="ARBA" id="ARBA00008008"/>
    </source>
</evidence>
<organism evidence="11">
    <name type="scientific">uncultured Thermomicrobiales bacterium</name>
    <dbReference type="NCBI Taxonomy" id="1645740"/>
    <lineage>
        <taxon>Bacteria</taxon>
        <taxon>Pseudomonadati</taxon>
        <taxon>Thermomicrobiota</taxon>
        <taxon>Thermomicrobia</taxon>
        <taxon>Thermomicrobiales</taxon>
        <taxon>environmental samples</taxon>
    </lineage>
</organism>
<feature type="binding site" evidence="9">
    <location>
        <begin position="270"/>
        <end position="271"/>
    </location>
    <ligand>
        <name>FMN</name>
        <dbReference type="ChEBI" id="CHEBI:58210"/>
    </ligand>
</feature>
<dbReference type="EC" id="1.3.-.-" evidence="9"/>